<protein>
    <submittedName>
        <fullName evidence="2">Uncharacterized protein</fullName>
    </submittedName>
</protein>
<reference evidence="2 3" key="1">
    <citation type="submission" date="2024-02" db="EMBL/GenBank/DDBJ databases">
        <authorList>
            <person name="Chen Y."/>
            <person name="Shah S."/>
            <person name="Dougan E. K."/>
            <person name="Thang M."/>
            <person name="Chan C."/>
        </authorList>
    </citation>
    <scope>NUCLEOTIDE SEQUENCE [LARGE SCALE GENOMIC DNA]</scope>
</reference>
<feature type="transmembrane region" description="Helical" evidence="1">
    <location>
        <begin position="74"/>
        <end position="92"/>
    </location>
</feature>
<evidence type="ECO:0000256" key="1">
    <source>
        <dbReference type="SAM" id="Phobius"/>
    </source>
</evidence>
<evidence type="ECO:0000313" key="2">
    <source>
        <dbReference type="EMBL" id="CAK9016586.1"/>
    </source>
</evidence>
<sequence length="260" mass="29210">PETLPNDDAAEHHVLVNEHTPENVNLADYPEILENEDQPKFEEAPATAYLAQNVKTLTYVFAMSHGGGAQKNDFTGRLPNVLLALVMFSLLATANGQQCEKGDEKEEGVEHLWMWLAILALIHIVVMTGIYMEKMRADEALAAARESRAALNIQCDELVNLRALTTDGHRLIRNAIMEMDLHSSLCPFTRPIHMATTGECWHHENCHVVRQITSTLMTRRACAYCASLRPPPDRVEDHSGTTLRRELEAWLADADPWRPP</sequence>
<accession>A0ABP0JQ47</accession>
<proteinExistence type="predicted"/>
<name>A0ABP0JQ47_9DINO</name>
<keyword evidence="3" id="KW-1185">Reference proteome</keyword>
<keyword evidence="1" id="KW-1133">Transmembrane helix</keyword>
<dbReference type="EMBL" id="CAXAMM010008169">
    <property type="protein sequence ID" value="CAK9016586.1"/>
    <property type="molecule type" value="Genomic_DNA"/>
</dbReference>
<keyword evidence="1" id="KW-0812">Transmembrane</keyword>
<evidence type="ECO:0000313" key="3">
    <source>
        <dbReference type="Proteomes" id="UP001642464"/>
    </source>
</evidence>
<dbReference type="Proteomes" id="UP001642464">
    <property type="component" value="Unassembled WGS sequence"/>
</dbReference>
<feature type="transmembrane region" description="Helical" evidence="1">
    <location>
        <begin position="112"/>
        <end position="132"/>
    </location>
</feature>
<keyword evidence="1" id="KW-0472">Membrane</keyword>
<comment type="caution">
    <text evidence="2">The sequence shown here is derived from an EMBL/GenBank/DDBJ whole genome shotgun (WGS) entry which is preliminary data.</text>
</comment>
<organism evidence="2 3">
    <name type="scientific">Durusdinium trenchii</name>
    <dbReference type="NCBI Taxonomy" id="1381693"/>
    <lineage>
        <taxon>Eukaryota</taxon>
        <taxon>Sar</taxon>
        <taxon>Alveolata</taxon>
        <taxon>Dinophyceae</taxon>
        <taxon>Suessiales</taxon>
        <taxon>Symbiodiniaceae</taxon>
        <taxon>Durusdinium</taxon>
    </lineage>
</organism>
<gene>
    <name evidence="2" type="ORF">SCF082_LOCUS13254</name>
</gene>
<feature type="non-terminal residue" evidence="2">
    <location>
        <position position="1"/>
    </location>
</feature>